<accession>A0A8S1FEZ9</accession>
<evidence type="ECO:0000256" key="1">
    <source>
        <dbReference type="ARBA" id="ARBA00004123"/>
    </source>
</evidence>
<evidence type="ECO:0008006" key="7">
    <source>
        <dbReference type="Google" id="ProtNLM"/>
    </source>
</evidence>
<protein>
    <recommendedName>
        <fullName evidence="7">WD repeat-containing protein 55 homolog</fullName>
    </recommendedName>
</protein>
<keyword evidence="6" id="KW-1185">Reference proteome</keyword>
<evidence type="ECO:0000256" key="2">
    <source>
        <dbReference type="ARBA" id="ARBA00022574"/>
    </source>
</evidence>
<evidence type="ECO:0000256" key="3">
    <source>
        <dbReference type="ARBA" id="ARBA00022737"/>
    </source>
</evidence>
<gene>
    <name evidence="5" type="ORF">CBOVIS_LOCUS11611</name>
</gene>
<dbReference type="PANTHER" id="PTHR22652:SF0">
    <property type="entry name" value="NUCLEOPORIN NUP43"/>
    <property type="match status" value="1"/>
</dbReference>
<comment type="subcellular location">
    <subcellularLocation>
        <location evidence="1">Nucleus</location>
    </subcellularLocation>
</comment>
<dbReference type="InterPro" id="IPR015943">
    <property type="entry name" value="WD40/YVTN_repeat-like_dom_sf"/>
</dbReference>
<dbReference type="PANTHER" id="PTHR22652">
    <property type="entry name" value="NUCLEOPORIN NUP43"/>
    <property type="match status" value="1"/>
</dbReference>
<dbReference type="OrthoDB" id="9890280at2759"/>
<evidence type="ECO:0000313" key="5">
    <source>
        <dbReference type="EMBL" id="CAB3410041.1"/>
    </source>
</evidence>
<dbReference type="GO" id="GO:0031080">
    <property type="term" value="C:nuclear pore outer ring"/>
    <property type="evidence" value="ECO:0007669"/>
    <property type="project" value="TreeGrafter"/>
</dbReference>
<comment type="caution">
    <text evidence="5">The sequence shown here is derived from an EMBL/GenBank/DDBJ whole genome shotgun (WGS) entry which is preliminary data.</text>
</comment>
<sequence>MTVKLSPCESPVVSQFSQQQSEAIQSTDIKVAKVIFTGNDTSNILWLGKYKGRCLSLWKRDYSFPNVPYKILTTKNIDVNPSDVCSISANKVCVSYCDGHLDILNTATDDIALLKKISSVHDECESRKICVFENSIISASTNGSLVLVDVETGSSSTISSGQACIRSLCQATGSKLVVTGTSTGQISVWDLRDKNSEVEIIEPLKHLLPSKKSLDAVSALAEHPAQTNLISCGTDDGLVGAVDLRNGENAFISSTYLVFNKGVTQVMFPKGNSESLVCSSNDGSIIRLDASRIPMVGTNRVSKDNVWLCSDQIAENLRVNPIRSENVYPISSFDCRDDTIVASSEIGFISLFENLPFLPKASLF</sequence>
<reference evidence="5 6" key="1">
    <citation type="submission" date="2020-04" db="EMBL/GenBank/DDBJ databases">
        <authorList>
            <person name="Laetsch R D."/>
            <person name="Stevens L."/>
            <person name="Kumar S."/>
            <person name="Blaxter L. M."/>
        </authorList>
    </citation>
    <scope>NUCLEOTIDE SEQUENCE [LARGE SCALE GENOMIC DNA]</scope>
</reference>
<proteinExistence type="predicted"/>
<dbReference type="InterPro" id="IPR036322">
    <property type="entry name" value="WD40_repeat_dom_sf"/>
</dbReference>
<evidence type="ECO:0000256" key="4">
    <source>
        <dbReference type="ARBA" id="ARBA00023242"/>
    </source>
</evidence>
<dbReference type="EMBL" id="CADEPM010000009">
    <property type="protein sequence ID" value="CAB3410041.1"/>
    <property type="molecule type" value="Genomic_DNA"/>
</dbReference>
<keyword evidence="4" id="KW-0539">Nucleus</keyword>
<dbReference type="Gene3D" id="2.130.10.10">
    <property type="entry name" value="YVTN repeat-like/Quinoprotein amine dehydrogenase"/>
    <property type="match status" value="1"/>
</dbReference>
<dbReference type="Proteomes" id="UP000494206">
    <property type="component" value="Unassembled WGS sequence"/>
</dbReference>
<dbReference type="SUPFAM" id="SSF50978">
    <property type="entry name" value="WD40 repeat-like"/>
    <property type="match status" value="1"/>
</dbReference>
<keyword evidence="2" id="KW-0853">WD repeat</keyword>
<dbReference type="AlphaFoldDB" id="A0A8S1FEZ9"/>
<evidence type="ECO:0000313" key="6">
    <source>
        <dbReference type="Proteomes" id="UP000494206"/>
    </source>
</evidence>
<keyword evidence="3" id="KW-0677">Repeat</keyword>
<organism evidence="5 6">
    <name type="scientific">Caenorhabditis bovis</name>
    <dbReference type="NCBI Taxonomy" id="2654633"/>
    <lineage>
        <taxon>Eukaryota</taxon>
        <taxon>Metazoa</taxon>
        <taxon>Ecdysozoa</taxon>
        <taxon>Nematoda</taxon>
        <taxon>Chromadorea</taxon>
        <taxon>Rhabditida</taxon>
        <taxon>Rhabditina</taxon>
        <taxon>Rhabditomorpha</taxon>
        <taxon>Rhabditoidea</taxon>
        <taxon>Rhabditidae</taxon>
        <taxon>Peloderinae</taxon>
        <taxon>Caenorhabditis</taxon>
    </lineage>
</organism>
<name>A0A8S1FEZ9_9PELO</name>